<dbReference type="PANTHER" id="PTHR22911">
    <property type="entry name" value="ACYL-MALONYL CONDENSING ENZYME-RELATED"/>
    <property type="match status" value="1"/>
</dbReference>
<evidence type="ECO:0000256" key="5">
    <source>
        <dbReference type="SAM" id="Phobius"/>
    </source>
</evidence>
<keyword evidence="3 5" id="KW-1133">Transmembrane helix</keyword>
<feature type="transmembrane region" description="Helical" evidence="5">
    <location>
        <begin position="213"/>
        <end position="239"/>
    </location>
</feature>
<keyword evidence="8" id="KW-1185">Reference proteome</keyword>
<dbReference type="Pfam" id="PF00892">
    <property type="entry name" value="EamA"/>
    <property type="match status" value="2"/>
</dbReference>
<proteinExistence type="predicted"/>
<dbReference type="SUPFAM" id="SSF103481">
    <property type="entry name" value="Multidrug resistance efflux transporter EmrE"/>
    <property type="match status" value="2"/>
</dbReference>
<feature type="transmembrane region" description="Helical" evidence="5">
    <location>
        <begin position="187"/>
        <end position="207"/>
    </location>
</feature>
<reference evidence="7" key="1">
    <citation type="journal article" date="2014" name="Int. J. Syst. Evol. Microbiol.">
        <title>Complete genome sequence of Corynebacterium casei LMG S-19264T (=DSM 44701T), isolated from a smear-ripened cheese.</title>
        <authorList>
            <consortium name="US DOE Joint Genome Institute (JGI-PGF)"/>
            <person name="Walter F."/>
            <person name="Albersmeier A."/>
            <person name="Kalinowski J."/>
            <person name="Ruckert C."/>
        </authorList>
    </citation>
    <scope>NUCLEOTIDE SEQUENCE</scope>
    <source>
        <strain evidence="7">CGMCC 1.15758</strain>
    </source>
</reference>
<keyword evidence="2 5" id="KW-0812">Transmembrane</keyword>
<evidence type="ECO:0000256" key="2">
    <source>
        <dbReference type="ARBA" id="ARBA00022692"/>
    </source>
</evidence>
<accession>A0A8J2Z539</accession>
<organism evidence="7 8">
    <name type="scientific">Cysteiniphilum litorale</name>
    <dbReference type="NCBI Taxonomy" id="2056700"/>
    <lineage>
        <taxon>Bacteria</taxon>
        <taxon>Pseudomonadati</taxon>
        <taxon>Pseudomonadota</taxon>
        <taxon>Gammaproteobacteria</taxon>
        <taxon>Thiotrichales</taxon>
        <taxon>Fastidiosibacteraceae</taxon>
        <taxon>Cysteiniphilum</taxon>
    </lineage>
</organism>
<feature type="transmembrane region" description="Helical" evidence="5">
    <location>
        <begin position="38"/>
        <end position="60"/>
    </location>
</feature>
<evidence type="ECO:0000313" key="8">
    <source>
        <dbReference type="Proteomes" id="UP000636949"/>
    </source>
</evidence>
<gene>
    <name evidence="7" type="ORF">GCM10010995_18490</name>
</gene>
<feature type="transmembrane region" description="Helical" evidence="5">
    <location>
        <begin position="153"/>
        <end position="175"/>
    </location>
</feature>
<feature type="transmembrane region" description="Helical" evidence="5">
    <location>
        <begin position="106"/>
        <end position="124"/>
    </location>
</feature>
<feature type="transmembrane region" description="Helical" evidence="5">
    <location>
        <begin position="246"/>
        <end position="263"/>
    </location>
</feature>
<dbReference type="AlphaFoldDB" id="A0A8J2Z539"/>
<feature type="transmembrane region" description="Helical" evidence="5">
    <location>
        <begin position="131"/>
        <end position="147"/>
    </location>
</feature>
<dbReference type="OrthoDB" id="5621620at2"/>
<name>A0A8J2Z539_9GAMM</name>
<keyword evidence="4 5" id="KW-0472">Membrane</keyword>
<evidence type="ECO:0000256" key="4">
    <source>
        <dbReference type="ARBA" id="ARBA00023136"/>
    </source>
</evidence>
<evidence type="ECO:0000256" key="1">
    <source>
        <dbReference type="ARBA" id="ARBA00004141"/>
    </source>
</evidence>
<comment type="caution">
    <text evidence="7">The sequence shown here is derived from an EMBL/GenBank/DDBJ whole genome shotgun (WGS) entry which is preliminary data.</text>
</comment>
<dbReference type="InterPro" id="IPR000620">
    <property type="entry name" value="EamA_dom"/>
</dbReference>
<evidence type="ECO:0000256" key="3">
    <source>
        <dbReference type="ARBA" id="ARBA00022989"/>
    </source>
</evidence>
<feature type="domain" description="EamA" evidence="6">
    <location>
        <begin position="158"/>
        <end position="286"/>
    </location>
</feature>
<comment type="subcellular location">
    <subcellularLocation>
        <location evidence="1">Membrane</location>
        <topology evidence="1">Multi-pass membrane protein</topology>
    </subcellularLocation>
</comment>
<feature type="transmembrane region" description="Helical" evidence="5">
    <location>
        <begin position="80"/>
        <end position="100"/>
    </location>
</feature>
<feature type="transmembrane region" description="Helical" evidence="5">
    <location>
        <begin position="269"/>
        <end position="288"/>
    </location>
</feature>
<sequence>MLKLNRMRNSYLGVSFTLLSALIYAFQAALIKKFNIGLSVPVIVFSQSLVALILILPIILYKKHQWQVNLLKTQVPWQHLARTIFSLGISYFLFIAIMHVPLVDGVLLANTAPFFVPFILFIFMRQKFQHALWLPLIIGFVGVMMILKPDAKIMNPYAIVALGAGLSMALSIIMVRKISSYDNGLTTVFYYFLFSSIIAGVVSIPFWQEIWLYALLILVAIGVLFFFVQYLLVLALGYIQVQSFSVLYYANVIFAAVIGVFFFADRYDWLTLAGIVLTIMSAIVIIQLQAQRQKVIS</sequence>
<dbReference type="InterPro" id="IPR037185">
    <property type="entry name" value="EmrE-like"/>
</dbReference>
<dbReference type="PANTHER" id="PTHR22911:SF6">
    <property type="entry name" value="SOLUTE CARRIER FAMILY 35 MEMBER G1"/>
    <property type="match status" value="1"/>
</dbReference>
<dbReference type="GO" id="GO:0016020">
    <property type="term" value="C:membrane"/>
    <property type="evidence" value="ECO:0007669"/>
    <property type="project" value="UniProtKB-SubCell"/>
</dbReference>
<reference evidence="7" key="2">
    <citation type="submission" date="2020-09" db="EMBL/GenBank/DDBJ databases">
        <authorList>
            <person name="Sun Q."/>
            <person name="Zhou Y."/>
        </authorList>
    </citation>
    <scope>NUCLEOTIDE SEQUENCE</scope>
    <source>
        <strain evidence="7">CGMCC 1.15758</strain>
    </source>
</reference>
<evidence type="ECO:0000313" key="7">
    <source>
        <dbReference type="EMBL" id="GGG01335.1"/>
    </source>
</evidence>
<protein>
    <submittedName>
        <fullName evidence="7">Membrane protein</fullName>
    </submittedName>
</protein>
<evidence type="ECO:0000259" key="6">
    <source>
        <dbReference type="Pfam" id="PF00892"/>
    </source>
</evidence>
<dbReference type="Proteomes" id="UP000636949">
    <property type="component" value="Unassembled WGS sequence"/>
</dbReference>
<dbReference type="EMBL" id="BMJS01000022">
    <property type="protein sequence ID" value="GGG01335.1"/>
    <property type="molecule type" value="Genomic_DNA"/>
</dbReference>
<feature type="domain" description="EamA" evidence="6">
    <location>
        <begin position="12"/>
        <end position="147"/>
    </location>
</feature>